<feature type="domain" description="Bacterial type II secretion system protein E" evidence="4">
    <location>
        <begin position="201"/>
        <end position="215"/>
    </location>
</feature>
<gene>
    <name evidence="5" type="primary">tadA</name>
    <name evidence="5" type="ORF">G7081_01360</name>
</gene>
<reference evidence="5 6" key="1">
    <citation type="submission" date="2020-03" db="EMBL/GenBank/DDBJ databases">
        <title>Vagococcus sp. nov., isolated from beetles.</title>
        <authorList>
            <person name="Hyun D.-W."/>
            <person name="Bae J.-W."/>
        </authorList>
    </citation>
    <scope>NUCLEOTIDE SEQUENCE [LARGE SCALE GENOMIC DNA]</scope>
    <source>
        <strain evidence="5 6">HDW17A</strain>
    </source>
</reference>
<evidence type="ECO:0000256" key="2">
    <source>
        <dbReference type="ARBA" id="ARBA00022741"/>
    </source>
</evidence>
<dbReference type="InterPro" id="IPR001482">
    <property type="entry name" value="T2SS/T4SS_dom"/>
</dbReference>
<evidence type="ECO:0000256" key="3">
    <source>
        <dbReference type="ARBA" id="ARBA00022840"/>
    </source>
</evidence>
<dbReference type="SUPFAM" id="SSF52540">
    <property type="entry name" value="P-loop containing nucleoside triphosphate hydrolases"/>
    <property type="match status" value="1"/>
</dbReference>
<proteinExistence type="inferred from homology"/>
<dbReference type="PANTHER" id="PTHR30258">
    <property type="entry name" value="TYPE II SECRETION SYSTEM PROTEIN GSPE-RELATED"/>
    <property type="match status" value="1"/>
</dbReference>
<dbReference type="GO" id="GO:0016887">
    <property type="term" value="F:ATP hydrolysis activity"/>
    <property type="evidence" value="ECO:0007669"/>
    <property type="project" value="TreeGrafter"/>
</dbReference>
<comment type="similarity">
    <text evidence="1">Belongs to the GSP E family.</text>
</comment>
<dbReference type="Gene3D" id="3.30.450.90">
    <property type="match status" value="1"/>
</dbReference>
<dbReference type="RefSeq" id="WP_166006712.1">
    <property type="nucleotide sequence ID" value="NZ_CP049886.1"/>
</dbReference>
<dbReference type="PROSITE" id="PS00662">
    <property type="entry name" value="T2SP_E"/>
    <property type="match status" value="1"/>
</dbReference>
<dbReference type="GO" id="GO:0005524">
    <property type="term" value="F:ATP binding"/>
    <property type="evidence" value="ECO:0007669"/>
    <property type="project" value="UniProtKB-KW"/>
</dbReference>
<evidence type="ECO:0000313" key="6">
    <source>
        <dbReference type="Proteomes" id="UP000500890"/>
    </source>
</evidence>
<dbReference type="EMBL" id="CP049886">
    <property type="protein sequence ID" value="QIL45830.1"/>
    <property type="molecule type" value="Genomic_DNA"/>
</dbReference>
<dbReference type="NCBIfam" id="NF041000">
    <property type="entry name" value="ATPase_ComGA"/>
    <property type="match status" value="1"/>
</dbReference>
<evidence type="ECO:0000313" key="5">
    <source>
        <dbReference type="EMBL" id="QIL45830.1"/>
    </source>
</evidence>
<dbReference type="KEGG" id="vah:G7081_01360"/>
<dbReference type="Pfam" id="PF00437">
    <property type="entry name" value="T2SSE"/>
    <property type="match status" value="1"/>
</dbReference>
<dbReference type="GO" id="GO:0005886">
    <property type="term" value="C:plasma membrane"/>
    <property type="evidence" value="ECO:0007669"/>
    <property type="project" value="TreeGrafter"/>
</dbReference>
<name>A0A6G8ALH5_9ENTE</name>
<protein>
    <submittedName>
        <fullName evidence="5">Flp pilus assembly complex ATPase component TadA</fullName>
    </submittedName>
</protein>
<keyword evidence="2" id="KW-0547">Nucleotide-binding</keyword>
<dbReference type="Proteomes" id="UP000500890">
    <property type="component" value="Chromosome"/>
</dbReference>
<dbReference type="AlphaFoldDB" id="A0A6G8ALH5"/>
<dbReference type="InterPro" id="IPR047667">
    <property type="entry name" value="ATPase_ComGA"/>
</dbReference>
<keyword evidence="6" id="KW-1185">Reference proteome</keyword>
<organism evidence="5 6">
    <name type="scientific">Vagococcus coleopterorum</name>
    <dbReference type="NCBI Taxonomy" id="2714946"/>
    <lineage>
        <taxon>Bacteria</taxon>
        <taxon>Bacillati</taxon>
        <taxon>Bacillota</taxon>
        <taxon>Bacilli</taxon>
        <taxon>Lactobacillales</taxon>
        <taxon>Enterococcaceae</taxon>
        <taxon>Vagococcus</taxon>
    </lineage>
</organism>
<dbReference type="PANTHER" id="PTHR30258:SF2">
    <property type="entry name" value="COMG OPERON PROTEIN 1"/>
    <property type="match status" value="1"/>
</dbReference>
<evidence type="ECO:0000259" key="4">
    <source>
        <dbReference type="PROSITE" id="PS00662"/>
    </source>
</evidence>
<evidence type="ECO:0000256" key="1">
    <source>
        <dbReference type="ARBA" id="ARBA00006611"/>
    </source>
</evidence>
<accession>A0A6G8ALH5</accession>
<keyword evidence="3" id="KW-0067">ATP-binding</keyword>
<dbReference type="Gene3D" id="3.40.50.300">
    <property type="entry name" value="P-loop containing nucleotide triphosphate hydrolases"/>
    <property type="match status" value="1"/>
</dbReference>
<sequence>MEIKEQVSYYVELGIKTGASDMYLLPNEWGYTLSYRYGDLKRKQCRVSLGIGKRMLVYFKFLGDMNVGEGRLPQLGSTEFVLKEQSYFLRLSTVGDFKNRESLVVRFLQSFQGESSFQQFFPKKFSEMKNSMKKSGLYIFAGKTGTGKTTSMFNFAQSFSEEYQQVITVEDPVEIHYSEFLQLQVNEMIGATYEELLKLCLRHRPDTLIIGEIRDLKTAAAAIRAALTGHRVLTTVHGDTKQSIVQRLLELGINSNDLEQVLRGVIFQKLLPVKCPYCQDVCHVYCHHNSRGVIFNASFTNQIENQKNMADYHKKAWAYGFITTAVYQEQMALAGASET</sequence>
<dbReference type="InterPro" id="IPR027417">
    <property type="entry name" value="P-loop_NTPase"/>
</dbReference>